<dbReference type="GO" id="GO:0017111">
    <property type="term" value="F:ribonucleoside triphosphate phosphatase activity"/>
    <property type="evidence" value="ECO:0007669"/>
    <property type="project" value="InterPro"/>
</dbReference>
<name>L1JTK0_GUITC</name>
<keyword evidence="3" id="KW-0378">Hydrolase</keyword>
<evidence type="ECO:0000256" key="1">
    <source>
        <dbReference type="ARBA" id="ARBA00004229"/>
    </source>
</evidence>
<dbReference type="Gene3D" id="3.40.50.300">
    <property type="entry name" value="P-loop containing nucleotide triphosphate hydrolases"/>
    <property type="match status" value="1"/>
</dbReference>
<gene>
    <name evidence="5" type="ORF">GUITHDRAFT_66044</name>
</gene>
<evidence type="ECO:0000256" key="4">
    <source>
        <dbReference type="ARBA" id="ARBA00022840"/>
    </source>
</evidence>
<dbReference type="AlphaFoldDB" id="L1JTK0"/>
<dbReference type="RefSeq" id="XP_005838624.1">
    <property type="nucleotide sequence ID" value="XM_005838567.1"/>
</dbReference>
<keyword evidence="2" id="KW-0547">Nucleotide-binding</keyword>
<dbReference type="GeneID" id="17308328"/>
<dbReference type="PANTHER" id="PTHR43146">
    <property type="entry name" value="CANCER-RELATED NUCLEOSIDE-TRIPHOSPHATASE"/>
    <property type="match status" value="1"/>
</dbReference>
<evidence type="ECO:0000313" key="5">
    <source>
        <dbReference type="EMBL" id="EKX51644.1"/>
    </source>
</evidence>
<dbReference type="Pfam" id="PF03266">
    <property type="entry name" value="NTPase_1"/>
    <property type="match status" value="1"/>
</dbReference>
<evidence type="ECO:0000256" key="2">
    <source>
        <dbReference type="ARBA" id="ARBA00022741"/>
    </source>
</evidence>
<evidence type="ECO:0000313" key="7">
    <source>
        <dbReference type="Proteomes" id="UP000011087"/>
    </source>
</evidence>
<evidence type="ECO:0008006" key="8">
    <source>
        <dbReference type="Google" id="ProtNLM"/>
    </source>
</evidence>
<dbReference type="PaxDb" id="55529-EKX51644"/>
<dbReference type="InterPro" id="IPR004948">
    <property type="entry name" value="Nuc-triphosphatase_THEP1"/>
</dbReference>
<dbReference type="STRING" id="905079.L1JTK0"/>
<reference evidence="5 7" key="1">
    <citation type="journal article" date="2012" name="Nature">
        <title>Algal genomes reveal evolutionary mosaicism and the fate of nucleomorphs.</title>
        <authorList>
            <consortium name="DOE Joint Genome Institute"/>
            <person name="Curtis B.A."/>
            <person name="Tanifuji G."/>
            <person name="Burki F."/>
            <person name="Gruber A."/>
            <person name="Irimia M."/>
            <person name="Maruyama S."/>
            <person name="Arias M.C."/>
            <person name="Ball S.G."/>
            <person name="Gile G.H."/>
            <person name="Hirakawa Y."/>
            <person name="Hopkins J.F."/>
            <person name="Kuo A."/>
            <person name="Rensing S.A."/>
            <person name="Schmutz J."/>
            <person name="Symeonidi A."/>
            <person name="Elias M."/>
            <person name="Eveleigh R.J."/>
            <person name="Herman E.K."/>
            <person name="Klute M.J."/>
            <person name="Nakayama T."/>
            <person name="Obornik M."/>
            <person name="Reyes-Prieto A."/>
            <person name="Armbrust E.V."/>
            <person name="Aves S.J."/>
            <person name="Beiko R.G."/>
            <person name="Coutinho P."/>
            <person name="Dacks J.B."/>
            <person name="Durnford D.G."/>
            <person name="Fast N.M."/>
            <person name="Green B.R."/>
            <person name="Grisdale C.J."/>
            <person name="Hempel F."/>
            <person name="Henrissat B."/>
            <person name="Hoppner M.P."/>
            <person name="Ishida K."/>
            <person name="Kim E."/>
            <person name="Koreny L."/>
            <person name="Kroth P.G."/>
            <person name="Liu Y."/>
            <person name="Malik S.B."/>
            <person name="Maier U.G."/>
            <person name="McRose D."/>
            <person name="Mock T."/>
            <person name="Neilson J.A."/>
            <person name="Onodera N.T."/>
            <person name="Poole A.M."/>
            <person name="Pritham E.J."/>
            <person name="Richards T.A."/>
            <person name="Rocap G."/>
            <person name="Roy S.W."/>
            <person name="Sarai C."/>
            <person name="Schaack S."/>
            <person name="Shirato S."/>
            <person name="Slamovits C.H."/>
            <person name="Spencer D.F."/>
            <person name="Suzuki S."/>
            <person name="Worden A.Z."/>
            <person name="Zauner S."/>
            <person name="Barry K."/>
            <person name="Bell C."/>
            <person name="Bharti A.K."/>
            <person name="Crow J.A."/>
            <person name="Grimwood J."/>
            <person name="Kramer R."/>
            <person name="Lindquist E."/>
            <person name="Lucas S."/>
            <person name="Salamov A."/>
            <person name="McFadden G.I."/>
            <person name="Lane C.E."/>
            <person name="Keeling P.J."/>
            <person name="Gray M.W."/>
            <person name="Grigoriev I.V."/>
            <person name="Archibald J.M."/>
        </authorList>
    </citation>
    <scope>NUCLEOTIDE SEQUENCE</scope>
    <source>
        <strain evidence="5 7">CCMP2712</strain>
    </source>
</reference>
<dbReference type="SUPFAM" id="SSF52540">
    <property type="entry name" value="P-loop containing nucleoside triphosphate hydrolases"/>
    <property type="match status" value="1"/>
</dbReference>
<accession>L1JTK0</accession>
<dbReference type="OMA" id="VTAVQNC"/>
<sequence length="153" mass="16750">MAAIKSSPLSSEIPRILYITGQPSCGKTTLIKNMVREDGLKHLRVSGFYTEEVLEGGRRVGFDIVDFDGRSGVLARKGIKSGPKTGEYTIMVDSFEKIALPSIKVRGDVDLYVIADEIGRMELHSRGFKMAVTKLIESGKPVFGSIAAPRYGR</sequence>
<dbReference type="InterPro" id="IPR027417">
    <property type="entry name" value="P-loop_NTPase"/>
</dbReference>
<dbReference type="PANTHER" id="PTHR43146:SF1">
    <property type="entry name" value="CANCER-RELATED NUCLEOSIDE-TRIPHOSPHATASE"/>
    <property type="match status" value="1"/>
</dbReference>
<dbReference type="EnsemblProtists" id="EKX51644">
    <property type="protein sequence ID" value="EKX51644"/>
    <property type="gene ID" value="GUITHDRAFT_66044"/>
</dbReference>
<evidence type="ECO:0000256" key="3">
    <source>
        <dbReference type="ARBA" id="ARBA00022801"/>
    </source>
</evidence>
<keyword evidence="7" id="KW-1185">Reference proteome</keyword>
<protein>
    <recommendedName>
        <fullName evidence="8">AAA+ ATPase domain-containing protein</fullName>
    </recommendedName>
</protein>
<dbReference type="Proteomes" id="UP000011087">
    <property type="component" value="Unassembled WGS sequence"/>
</dbReference>
<evidence type="ECO:0000313" key="6">
    <source>
        <dbReference type="EnsemblProtists" id="EKX51644"/>
    </source>
</evidence>
<reference evidence="7" key="2">
    <citation type="submission" date="2012-11" db="EMBL/GenBank/DDBJ databases">
        <authorList>
            <person name="Kuo A."/>
            <person name="Curtis B.A."/>
            <person name="Tanifuji G."/>
            <person name="Burki F."/>
            <person name="Gruber A."/>
            <person name="Irimia M."/>
            <person name="Maruyama S."/>
            <person name="Arias M.C."/>
            <person name="Ball S.G."/>
            <person name="Gile G.H."/>
            <person name="Hirakawa Y."/>
            <person name="Hopkins J.F."/>
            <person name="Rensing S.A."/>
            <person name="Schmutz J."/>
            <person name="Symeonidi A."/>
            <person name="Elias M."/>
            <person name="Eveleigh R.J."/>
            <person name="Herman E.K."/>
            <person name="Klute M.J."/>
            <person name="Nakayama T."/>
            <person name="Obornik M."/>
            <person name="Reyes-Prieto A."/>
            <person name="Armbrust E.V."/>
            <person name="Aves S.J."/>
            <person name="Beiko R.G."/>
            <person name="Coutinho P."/>
            <person name="Dacks J.B."/>
            <person name="Durnford D.G."/>
            <person name="Fast N.M."/>
            <person name="Green B.R."/>
            <person name="Grisdale C."/>
            <person name="Hempe F."/>
            <person name="Henrissat B."/>
            <person name="Hoppner M.P."/>
            <person name="Ishida K.-I."/>
            <person name="Kim E."/>
            <person name="Koreny L."/>
            <person name="Kroth P.G."/>
            <person name="Liu Y."/>
            <person name="Malik S.-B."/>
            <person name="Maier U.G."/>
            <person name="McRose D."/>
            <person name="Mock T."/>
            <person name="Neilson J.A."/>
            <person name="Onodera N.T."/>
            <person name="Poole A.M."/>
            <person name="Pritham E.J."/>
            <person name="Richards T.A."/>
            <person name="Rocap G."/>
            <person name="Roy S.W."/>
            <person name="Sarai C."/>
            <person name="Schaack S."/>
            <person name="Shirato S."/>
            <person name="Slamovits C.H."/>
            <person name="Spencer D.F."/>
            <person name="Suzuki S."/>
            <person name="Worden A.Z."/>
            <person name="Zauner S."/>
            <person name="Barry K."/>
            <person name="Bell C."/>
            <person name="Bharti A.K."/>
            <person name="Crow J.A."/>
            <person name="Grimwood J."/>
            <person name="Kramer R."/>
            <person name="Lindquist E."/>
            <person name="Lucas S."/>
            <person name="Salamov A."/>
            <person name="McFadden G.I."/>
            <person name="Lane C.E."/>
            <person name="Keeling P.J."/>
            <person name="Gray M.W."/>
            <person name="Grigoriev I.V."/>
            <person name="Archibald J.M."/>
        </authorList>
    </citation>
    <scope>NUCLEOTIDE SEQUENCE</scope>
    <source>
        <strain evidence="7">CCMP2712</strain>
    </source>
</reference>
<dbReference type="GO" id="GO:0005524">
    <property type="term" value="F:ATP binding"/>
    <property type="evidence" value="ECO:0007669"/>
    <property type="project" value="UniProtKB-KW"/>
</dbReference>
<keyword evidence="4" id="KW-0067">ATP-binding</keyword>
<comment type="subcellular location">
    <subcellularLocation>
        <location evidence="1">Plastid</location>
        <location evidence="1">Chloroplast</location>
    </subcellularLocation>
</comment>
<dbReference type="EMBL" id="JH992975">
    <property type="protein sequence ID" value="EKX51644.1"/>
    <property type="molecule type" value="Genomic_DNA"/>
</dbReference>
<proteinExistence type="predicted"/>
<dbReference type="HOGENOM" id="CLU_103145_0_0_1"/>
<organism evidence="5">
    <name type="scientific">Guillardia theta (strain CCMP2712)</name>
    <name type="common">Cryptophyte</name>
    <dbReference type="NCBI Taxonomy" id="905079"/>
    <lineage>
        <taxon>Eukaryota</taxon>
        <taxon>Cryptophyceae</taxon>
        <taxon>Pyrenomonadales</taxon>
        <taxon>Geminigeraceae</taxon>
        <taxon>Guillardia</taxon>
    </lineage>
</organism>
<dbReference type="KEGG" id="gtt:GUITHDRAFT_66044"/>
<reference evidence="6" key="3">
    <citation type="submission" date="2015-06" db="UniProtKB">
        <authorList>
            <consortium name="EnsemblProtists"/>
        </authorList>
    </citation>
    <scope>IDENTIFICATION</scope>
</reference>
<dbReference type="eggNOG" id="ENOG502QVJ8">
    <property type="taxonomic scope" value="Eukaryota"/>
</dbReference>
<dbReference type="OrthoDB" id="446244at2759"/>
<dbReference type="GO" id="GO:0009507">
    <property type="term" value="C:chloroplast"/>
    <property type="evidence" value="ECO:0007669"/>
    <property type="project" value="UniProtKB-SubCell"/>
</dbReference>